<dbReference type="InterPro" id="IPR006116">
    <property type="entry name" value="NT_2-5OAS_ClassI-CCAase"/>
</dbReference>
<comment type="caution">
    <text evidence="3">The sequence shown here is derived from an EMBL/GenBank/DDBJ whole genome shotgun (WGS) entry which is preliminary data.</text>
</comment>
<reference evidence="3 4" key="1">
    <citation type="journal article" date="2019" name="Int. J. Syst. Evol. Microbiol.">
        <title>The Global Catalogue of Microorganisms (GCM) 10K type strain sequencing project: providing services to taxonomists for standard genome sequencing and annotation.</title>
        <authorList>
            <consortium name="The Broad Institute Genomics Platform"/>
            <consortium name="The Broad Institute Genome Sequencing Center for Infectious Disease"/>
            <person name="Wu L."/>
            <person name="Ma J."/>
        </authorList>
    </citation>
    <scope>NUCLEOTIDE SEQUENCE [LARGE SCALE GENOMIC DNA]</scope>
    <source>
        <strain evidence="3 4">JCM 16231</strain>
    </source>
</reference>
<dbReference type="EMBL" id="BAAAGG010000002">
    <property type="protein sequence ID" value="GAA0751670.1"/>
    <property type="molecule type" value="Genomic_DNA"/>
</dbReference>
<keyword evidence="4" id="KW-1185">Reference proteome</keyword>
<dbReference type="Proteomes" id="UP001500185">
    <property type="component" value="Unassembled WGS sequence"/>
</dbReference>
<dbReference type="SUPFAM" id="SSF81301">
    <property type="entry name" value="Nucleotidyltransferase"/>
    <property type="match status" value="1"/>
</dbReference>
<name>A0ABN1K0X5_9FLAO</name>
<dbReference type="RefSeq" id="WP_224455153.1">
    <property type="nucleotide sequence ID" value="NZ_BAAAGG010000002.1"/>
</dbReference>
<evidence type="ECO:0000259" key="2">
    <source>
        <dbReference type="Pfam" id="PF18134"/>
    </source>
</evidence>
<feature type="domain" description="Adenylyl/Guanylyl and SMODS C-terminal sensor" evidence="2">
    <location>
        <begin position="330"/>
        <end position="437"/>
    </location>
</feature>
<gene>
    <name evidence="3" type="ORF">GCM10009433_01940</name>
</gene>
<dbReference type="CDD" id="cd05400">
    <property type="entry name" value="NT_2-5OAS_ClassI-CCAase"/>
    <property type="match status" value="1"/>
</dbReference>
<keyword evidence="1" id="KW-0051">Antiviral defense</keyword>
<dbReference type="Gene3D" id="3.30.460.10">
    <property type="entry name" value="Beta Polymerase, domain 2"/>
    <property type="match status" value="1"/>
</dbReference>
<proteinExistence type="predicted"/>
<organism evidence="3 4">
    <name type="scientific">Psychroflexus lacisalsi</name>
    <dbReference type="NCBI Taxonomy" id="503928"/>
    <lineage>
        <taxon>Bacteria</taxon>
        <taxon>Pseudomonadati</taxon>
        <taxon>Bacteroidota</taxon>
        <taxon>Flavobacteriia</taxon>
        <taxon>Flavobacteriales</taxon>
        <taxon>Flavobacteriaceae</taxon>
        <taxon>Psychroflexus</taxon>
    </lineage>
</organism>
<evidence type="ECO:0000313" key="4">
    <source>
        <dbReference type="Proteomes" id="UP001500185"/>
    </source>
</evidence>
<dbReference type="InterPro" id="IPR043519">
    <property type="entry name" value="NT_sf"/>
</dbReference>
<accession>A0ABN1K0X5</accession>
<protein>
    <recommendedName>
        <fullName evidence="2">Adenylyl/Guanylyl and SMODS C-terminal sensor domain-containing protein</fullName>
    </recommendedName>
</protein>
<evidence type="ECO:0000313" key="3">
    <source>
        <dbReference type="EMBL" id="GAA0751670.1"/>
    </source>
</evidence>
<evidence type="ECO:0000256" key="1">
    <source>
        <dbReference type="ARBA" id="ARBA00023118"/>
    </source>
</evidence>
<dbReference type="InterPro" id="IPR040511">
    <property type="entry name" value="AGS_C"/>
</dbReference>
<dbReference type="Pfam" id="PF18134">
    <property type="entry name" value="AGS_C"/>
    <property type="match status" value="1"/>
</dbReference>
<sequence>MLKSKIETLLRNHVKESLSPKQEDISFVSTIYNSFTDILGQNECRQIGSFPRYTAIRPLHDLDIIYKLNNEEFEGDNPQDFLNELAKLFEENYTNPTSYSIKTKIQTHSLAFIFLKGEDEVFAVDIVPAKIRGKNEFDDDTFLVPEIIQFRSHRKKEDFYAKLQSTNQNMKWIKSDPLGYITIASNINKENSDFRKSVKFIKGWKNACKDKNENFKLKSFHLEQLITEQLKIKSNQTIFDSLFECFTDLKDNVRKPKIKDRADSDKYIDQYVLELNESELSLIDQAVDAVLIAFEKFHGNVNNLINVGYYKRFSKEMFLFDSKIPVLVNTDLEFEIEGYVKRVSGYREYTAKVSSLRGDALNNNSIKFDIIKNNIGNDSRKWKIRNDDNSPEPRGEIGYETEPVRIETTKYYGKHYAECYAIKNGICVAKSKSDVII</sequence>